<accession>U4R7F3</accession>
<dbReference type="OrthoDB" id="2624539at2"/>
<dbReference type="PATRIC" id="fig|1330534.3.peg.9"/>
<gene>
    <name evidence="1" type="ORF">L323_00045</name>
</gene>
<evidence type="ECO:0008006" key="3">
    <source>
        <dbReference type="Google" id="ProtNLM"/>
    </source>
</evidence>
<comment type="caution">
    <text evidence="1">The sequence shown here is derived from an EMBL/GenBank/DDBJ whole genome shotgun (WGS) entry which is preliminary data.</text>
</comment>
<dbReference type="AlphaFoldDB" id="U4R7F3"/>
<evidence type="ECO:0000313" key="2">
    <source>
        <dbReference type="Proteomes" id="UP000016860"/>
    </source>
</evidence>
<dbReference type="EMBL" id="ATAY01000003">
    <property type="protein sequence ID" value="EPR14582.1"/>
    <property type="molecule type" value="Genomic_DNA"/>
</dbReference>
<name>U4R7F3_9FIRM</name>
<dbReference type="Proteomes" id="UP000016860">
    <property type="component" value="Unassembled WGS sequence"/>
</dbReference>
<dbReference type="RefSeq" id="WP_020813681.1">
    <property type="nucleotide sequence ID" value="NZ_ATAY01000003.1"/>
</dbReference>
<protein>
    <recommendedName>
        <fullName evidence="3">Butirosin biosynthesis protein H N-terminal domain-containing protein</fullName>
    </recommendedName>
</protein>
<evidence type="ECO:0000313" key="1">
    <source>
        <dbReference type="EMBL" id="EPR14582.1"/>
    </source>
</evidence>
<sequence length="347" mass="41054">MNIKSEKKKILKTIYPPITSYPTHANILSTALINDESIIWFYDYYIQLFGGKDLSEYCYVDFFAPIAWKCCPWIHYQRINREFIEKKWSSICEFLVDSIDSGYYAFLYLNQFYISDFPWAYQTKNFMHDTYVFGYDAQEEVFYTADFYKHKYGHAKVNFTEMEKAFSTTNLSNINDFLQGIVLVAPVKYEKYNFNIKRTISFINDFLNSETGLKSYTDGYRHDVEQNSTEFCFGMDVYKLLEEFLTLVSCGNSCKDYRPFNVLVDHKTLMLMRIEYLGVNGYLKNWKNIYMKYEVIRKNTKTLHNIILKIFVSGNMGKIENAINLIRQIAVDEKVALEMIIENLSLK</sequence>
<organism evidence="1 2">
    <name type="scientific">Ruminiclostridium papyrosolvens C7</name>
    <dbReference type="NCBI Taxonomy" id="1330534"/>
    <lineage>
        <taxon>Bacteria</taxon>
        <taxon>Bacillati</taxon>
        <taxon>Bacillota</taxon>
        <taxon>Clostridia</taxon>
        <taxon>Eubacteriales</taxon>
        <taxon>Oscillospiraceae</taxon>
        <taxon>Ruminiclostridium</taxon>
    </lineage>
</organism>
<reference evidence="1 2" key="1">
    <citation type="journal article" date="2013" name="Genome Announc.">
        <title>Draft Genome Sequence of the Cellulolytic Bacterium Clostridium papyrosolvens C7 (ATCC 700395).</title>
        <authorList>
            <person name="Zepeda V."/>
            <person name="Dassa B."/>
            <person name="Borovok I."/>
            <person name="Lamed R."/>
            <person name="Bayer E.A."/>
            <person name="Cate J.H."/>
        </authorList>
    </citation>
    <scope>NUCLEOTIDE SEQUENCE [LARGE SCALE GENOMIC DNA]</scope>
    <source>
        <strain evidence="1 2">C7</strain>
    </source>
</reference>
<proteinExistence type="predicted"/>